<proteinExistence type="predicted"/>
<organism evidence="1 2">
    <name type="scientific">Actinoplanes derwentensis</name>
    <dbReference type="NCBI Taxonomy" id="113562"/>
    <lineage>
        <taxon>Bacteria</taxon>
        <taxon>Bacillati</taxon>
        <taxon>Actinomycetota</taxon>
        <taxon>Actinomycetes</taxon>
        <taxon>Micromonosporales</taxon>
        <taxon>Micromonosporaceae</taxon>
        <taxon>Actinoplanes</taxon>
    </lineage>
</organism>
<dbReference type="RefSeq" id="WP_092545597.1">
    <property type="nucleotide sequence ID" value="NZ_BOMJ01000010.1"/>
</dbReference>
<sequence>MSGFALDDPKYLQASDLDGVLRAVLEVASELWVLKDRFAVLEQVMAERGYVTPEDLDRTEPTVDTEARLAAERTAFTARIIGSVAGADPA</sequence>
<gene>
    <name evidence="1" type="ORF">SAMN04489716_3480</name>
</gene>
<evidence type="ECO:0000313" key="2">
    <source>
        <dbReference type="Proteomes" id="UP000198688"/>
    </source>
</evidence>
<dbReference type="AlphaFoldDB" id="A0A1H1ZTU3"/>
<reference evidence="1 2" key="1">
    <citation type="submission" date="2016-10" db="EMBL/GenBank/DDBJ databases">
        <authorList>
            <person name="de Groot N.N."/>
        </authorList>
    </citation>
    <scope>NUCLEOTIDE SEQUENCE [LARGE SCALE GENOMIC DNA]</scope>
    <source>
        <strain evidence="1 2">DSM 43941</strain>
    </source>
</reference>
<dbReference type="Proteomes" id="UP000198688">
    <property type="component" value="Chromosome I"/>
</dbReference>
<keyword evidence="2" id="KW-1185">Reference proteome</keyword>
<evidence type="ECO:0000313" key="1">
    <source>
        <dbReference type="EMBL" id="SDT36812.1"/>
    </source>
</evidence>
<dbReference type="OrthoDB" id="3483056at2"/>
<dbReference type="EMBL" id="LT629758">
    <property type="protein sequence ID" value="SDT36812.1"/>
    <property type="molecule type" value="Genomic_DNA"/>
</dbReference>
<dbReference type="STRING" id="113562.SAMN04489716_3480"/>
<protein>
    <submittedName>
        <fullName evidence="1">Uncharacterized protein</fullName>
    </submittedName>
</protein>
<accession>A0A1H1ZTU3</accession>
<name>A0A1H1ZTU3_9ACTN</name>